<sequence>MQLFIGGACAGKRDVVSARFPEAAWCRLVPGSALPTLSEALLSDSEAIEPKTWVLTGWLAWLQTALKACPDDDALRHVLATELEGLSQFERLGGPEIVLIVPEIGRGIVPMAAEDRRLRDLAGWLAQDATRYAENTWYVRHGLVQALKG</sequence>
<dbReference type="InterPro" id="IPR027417">
    <property type="entry name" value="P-loop_NTPase"/>
</dbReference>
<dbReference type="GO" id="GO:0009236">
    <property type="term" value="P:cobalamin biosynthetic process"/>
    <property type="evidence" value="ECO:0007669"/>
    <property type="project" value="UniProtKB-UniPathway"/>
</dbReference>
<keyword evidence="1" id="KW-0808">Transferase</keyword>
<dbReference type="EMBL" id="JACCDF010000017">
    <property type="protein sequence ID" value="NYS62274.1"/>
    <property type="molecule type" value="Genomic_DNA"/>
</dbReference>
<evidence type="ECO:0000313" key="2">
    <source>
        <dbReference type="Proteomes" id="UP000586119"/>
    </source>
</evidence>
<gene>
    <name evidence="1" type="ORF">HZS81_16075</name>
</gene>
<accession>A0A7Z0RW42</accession>
<dbReference type="RefSeq" id="WP_179931532.1">
    <property type="nucleotide sequence ID" value="NZ_JACCDF010000017.1"/>
</dbReference>
<evidence type="ECO:0000313" key="1">
    <source>
        <dbReference type="EMBL" id="NYS62274.1"/>
    </source>
</evidence>
<dbReference type="Pfam" id="PF02283">
    <property type="entry name" value="CobU"/>
    <property type="match status" value="1"/>
</dbReference>
<comment type="caution">
    <text evidence="1">The sequence shown here is derived from an EMBL/GenBank/DDBJ whole genome shotgun (WGS) entry which is preliminary data.</text>
</comment>
<keyword evidence="2" id="KW-1185">Reference proteome</keyword>
<organism evidence="1 2">
    <name type="scientific">Vreelandella salicampi</name>
    <dbReference type="NCBI Taxonomy" id="1449798"/>
    <lineage>
        <taxon>Bacteria</taxon>
        <taxon>Pseudomonadati</taxon>
        <taxon>Pseudomonadota</taxon>
        <taxon>Gammaproteobacteria</taxon>
        <taxon>Oceanospirillales</taxon>
        <taxon>Halomonadaceae</taxon>
        <taxon>Vreelandella</taxon>
    </lineage>
</organism>
<reference evidence="1 2" key="1">
    <citation type="journal article" date="2015" name="Int. J. Syst. Evol. Microbiol.">
        <title>Halomonas salicampi sp. nov., a halotolerant and alkalitolerant bacterium isolated from a saltern soil.</title>
        <authorList>
            <person name="Lee J.C."/>
            <person name="Kim Y.S."/>
            <person name="Yun B.S."/>
            <person name="Whang K.S."/>
        </authorList>
    </citation>
    <scope>NUCLEOTIDE SEQUENCE [LARGE SCALE GENOMIC DNA]</scope>
    <source>
        <strain evidence="1 2">BH103</strain>
    </source>
</reference>
<dbReference type="SUPFAM" id="SSF52540">
    <property type="entry name" value="P-loop containing nucleoside triphosphate hydrolases"/>
    <property type="match status" value="1"/>
</dbReference>
<dbReference type="InterPro" id="IPR003203">
    <property type="entry name" value="CobU/CobP"/>
</dbReference>
<keyword evidence="1" id="KW-0418">Kinase</keyword>
<dbReference type="Gene3D" id="3.40.50.300">
    <property type="entry name" value="P-loop containing nucleotide triphosphate hydrolases"/>
    <property type="match status" value="1"/>
</dbReference>
<dbReference type="GO" id="GO:0000166">
    <property type="term" value="F:nucleotide binding"/>
    <property type="evidence" value="ECO:0007669"/>
    <property type="project" value="InterPro"/>
</dbReference>
<dbReference type="Proteomes" id="UP000586119">
    <property type="component" value="Unassembled WGS sequence"/>
</dbReference>
<proteinExistence type="predicted"/>
<protein>
    <submittedName>
        <fullName evidence="1">Bifunctional adenosylcobinamide kinase/adenosylcobinamide-phosphate guanylyltransferase</fullName>
    </submittedName>
</protein>
<dbReference type="GO" id="GO:0016779">
    <property type="term" value="F:nucleotidyltransferase activity"/>
    <property type="evidence" value="ECO:0007669"/>
    <property type="project" value="UniProtKB-KW"/>
</dbReference>
<dbReference type="UniPathway" id="UPA00148">
    <property type="reaction ID" value="UER00236"/>
</dbReference>
<name>A0A7Z0RW42_9GAMM</name>
<dbReference type="GO" id="GO:0043752">
    <property type="term" value="F:adenosylcobinamide kinase activity"/>
    <property type="evidence" value="ECO:0007669"/>
    <property type="project" value="InterPro"/>
</dbReference>
<keyword evidence="1" id="KW-0548">Nucleotidyltransferase</keyword>
<dbReference type="AlphaFoldDB" id="A0A7Z0RW42"/>